<organism evidence="8 9">
    <name type="scientific">Nocardia aurantiaca</name>
    <dbReference type="NCBI Taxonomy" id="2675850"/>
    <lineage>
        <taxon>Bacteria</taxon>
        <taxon>Bacillati</taxon>
        <taxon>Actinomycetota</taxon>
        <taxon>Actinomycetes</taxon>
        <taxon>Mycobacteriales</taxon>
        <taxon>Nocardiaceae</taxon>
        <taxon>Nocardia</taxon>
    </lineage>
</organism>
<protein>
    <recommendedName>
        <fullName evidence="5">3-oxoacyl-[acyl-carrier-protein] reductase MabA</fullName>
    </recommendedName>
</protein>
<dbReference type="PRINTS" id="PR00081">
    <property type="entry name" value="GDHRDH"/>
</dbReference>
<dbReference type="SUPFAM" id="SSF51735">
    <property type="entry name" value="NAD(P)-binding Rossmann-fold domains"/>
    <property type="match status" value="1"/>
</dbReference>
<sequence>MPLSGRTAVVTGAGQGLGRAIAVAMAHAGADIVACDIRHDTLATVTYEIRALGRRCLPAQVDVSDRAAVDRMIDEAADRFGGIHILVNNAAVVPSSPAEEARRNRHYAHLTTPVERQTLGITTSLADEDWLKWWDVNVHGVFWCTRAALRHMQPQRYGRIINISSIAGISAASAHSPGYSAAKAAVAGLTKTVALDVAGANVLVNAIACGGVATPPFQAYLATATAEQKNSLYQLIPVGRLGTPEEYASLAVYLASENHYLTGQIISPNGGAVI</sequence>
<dbReference type="InterPro" id="IPR036291">
    <property type="entry name" value="NAD(P)-bd_dom_sf"/>
</dbReference>
<dbReference type="Proteomes" id="UP000432464">
    <property type="component" value="Unassembled WGS sequence"/>
</dbReference>
<keyword evidence="3" id="KW-0964">Secreted</keyword>
<dbReference type="PRINTS" id="PR00080">
    <property type="entry name" value="SDRFAMILY"/>
</dbReference>
<evidence type="ECO:0000256" key="3">
    <source>
        <dbReference type="ARBA" id="ARBA00022512"/>
    </source>
</evidence>
<evidence type="ECO:0000313" key="8">
    <source>
        <dbReference type="EMBL" id="MTE15508.1"/>
    </source>
</evidence>
<dbReference type="RefSeq" id="WP_154789929.1">
    <property type="nucleotide sequence ID" value="NZ_WMBB01000010.1"/>
</dbReference>
<reference evidence="8 9" key="1">
    <citation type="submission" date="2019-11" db="EMBL/GenBank/DDBJ databases">
        <title>Nocardia sp. nov. CT2-14 isolated from soil.</title>
        <authorList>
            <person name="Kanchanasin P."/>
            <person name="Tanasupawat S."/>
            <person name="Yuki M."/>
            <person name="Kudo T."/>
        </authorList>
    </citation>
    <scope>NUCLEOTIDE SEQUENCE [LARGE SCALE GENOMIC DNA]</scope>
    <source>
        <strain evidence="8 9">CT2-14</strain>
    </source>
</reference>
<dbReference type="AlphaFoldDB" id="A0A6I3L2I1"/>
<keyword evidence="9" id="KW-1185">Reference proteome</keyword>
<evidence type="ECO:0000256" key="4">
    <source>
        <dbReference type="ARBA" id="ARBA00023002"/>
    </source>
</evidence>
<evidence type="ECO:0000256" key="5">
    <source>
        <dbReference type="ARBA" id="ARBA00040781"/>
    </source>
</evidence>
<dbReference type="InterPro" id="IPR020904">
    <property type="entry name" value="Sc_DH/Rdtase_CS"/>
</dbReference>
<dbReference type="Gene3D" id="3.40.50.720">
    <property type="entry name" value="NAD(P)-binding Rossmann-like Domain"/>
    <property type="match status" value="1"/>
</dbReference>
<dbReference type="PANTHER" id="PTHR42879:SF2">
    <property type="entry name" value="3-OXOACYL-[ACYL-CARRIER-PROTEIN] REDUCTASE FABG"/>
    <property type="match status" value="1"/>
</dbReference>
<dbReference type="GO" id="GO:0032787">
    <property type="term" value="P:monocarboxylic acid metabolic process"/>
    <property type="evidence" value="ECO:0007669"/>
    <property type="project" value="UniProtKB-ARBA"/>
</dbReference>
<keyword evidence="3" id="KW-0134">Cell wall</keyword>
<accession>A0A6I3L2I1</accession>
<dbReference type="EMBL" id="WMBB01000010">
    <property type="protein sequence ID" value="MTE15508.1"/>
    <property type="molecule type" value="Genomic_DNA"/>
</dbReference>
<dbReference type="PANTHER" id="PTHR42879">
    <property type="entry name" value="3-OXOACYL-(ACYL-CARRIER-PROTEIN) REDUCTASE"/>
    <property type="match status" value="1"/>
</dbReference>
<dbReference type="GO" id="GO:0004316">
    <property type="term" value="F:3-oxoacyl-[acyl-carrier-protein] reductase (NADPH) activity"/>
    <property type="evidence" value="ECO:0007669"/>
    <property type="project" value="UniProtKB-EC"/>
</dbReference>
<name>A0A6I3L2I1_9NOCA</name>
<comment type="similarity">
    <text evidence="2 7">Belongs to the short-chain dehydrogenases/reductases (SDR) family.</text>
</comment>
<evidence type="ECO:0000256" key="6">
    <source>
        <dbReference type="ARBA" id="ARBA00047400"/>
    </source>
</evidence>
<dbReference type="InterPro" id="IPR002347">
    <property type="entry name" value="SDR_fam"/>
</dbReference>
<keyword evidence="4" id="KW-0560">Oxidoreductase</keyword>
<dbReference type="FunFam" id="3.40.50.720:FF:000173">
    <property type="entry name" value="3-oxoacyl-[acyl-carrier protein] reductase"/>
    <property type="match status" value="1"/>
</dbReference>
<evidence type="ECO:0000256" key="7">
    <source>
        <dbReference type="RuleBase" id="RU000363"/>
    </source>
</evidence>
<dbReference type="PROSITE" id="PS00061">
    <property type="entry name" value="ADH_SHORT"/>
    <property type="match status" value="1"/>
</dbReference>
<dbReference type="InterPro" id="IPR050259">
    <property type="entry name" value="SDR"/>
</dbReference>
<evidence type="ECO:0000256" key="2">
    <source>
        <dbReference type="ARBA" id="ARBA00006484"/>
    </source>
</evidence>
<comment type="catalytic activity">
    <reaction evidence="6">
        <text>a (3R)-hydroxyacyl-[ACP] + NADP(+) = a 3-oxoacyl-[ACP] + NADPH + H(+)</text>
        <dbReference type="Rhea" id="RHEA:17397"/>
        <dbReference type="Rhea" id="RHEA-COMP:9916"/>
        <dbReference type="Rhea" id="RHEA-COMP:9945"/>
        <dbReference type="ChEBI" id="CHEBI:15378"/>
        <dbReference type="ChEBI" id="CHEBI:57783"/>
        <dbReference type="ChEBI" id="CHEBI:58349"/>
        <dbReference type="ChEBI" id="CHEBI:78776"/>
        <dbReference type="ChEBI" id="CHEBI:78827"/>
        <dbReference type="EC" id="1.1.1.100"/>
    </reaction>
    <physiologicalReaction direction="right-to-left" evidence="6">
        <dbReference type="Rhea" id="RHEA:17399"/>
    </physiologicalReaction>
</comment>
<evidence type="ECO:0000256" key="1">
    <source>
        <dbReference type="ARBA" id="ARBA00004191"/>
    </source>
</evidence>
<proteinExistence type="inferred from homology"/>
<gene>
    <name evidence="8" type="ORF">GLP40_22405</name>
</gene>
<dbReference type="Pfam" id="PF00106">
    <property type="entry name" value="adh_short"/>
    <property type="match status" value="1"/>
</dbReference>
<comment type="caution">
    <text evidence="8">The sequence shown here is derived from an EMBL/GenBank/DDBJ whole genome shotgun (WGS) entry which is preliminary data.</text>
</comment>
<evidence type="ECO:0000313" key="9">
    <source>
        <dbReference type="Proteomes" id="UP000432464"/>
    </source>
</evidence>
<comment type="subcellular location">
    <subcellularLocation>
        <location evidence="1">Secreted</location>
        <location evidence="1">Cell wall</location>
    </subcellularLocation>
</comment>